<accession>A0A9E2KVU3</accession>
<dbReference type="InterPro" id="IPR012795">
    <property type="entry name" value="tRNA_Ile_lys_synt_N"/>
</dbReference>
<comment type="caution">
    <text evidence="8">The sequence shown here is derived from an EMBL/GenBank/DDBJ whole genome shotgun (WGS) entry which is preliminary data.</text>
</comment>
<dbReference type="CDD" id="cd01992">
    <property type="entry name" value="TilS_N"/>
    <property type="match status" value="1"/>
</dbReference>
<dbReference type="InterPro" id="IPR011063">
    <property type="entry name" value="TilS/TtcA_N"/>
</dbReference>
<dbReference type="AlphaFoldDB" id="A0A9E2KVU3"/>
<dbReference type="Proteomes" id="UP000824247">
    <property type="component" value="Unassembled WGS sequence"/>
</dbReference>
<dbReference type="GO" id="GO:0006400">
    <property type="term" value="P:tRNA modification"/>
    <property type="evidence" value="ECO:0007669"/>
    <property type="project" value="UniProtKB-UniRule"/>
</dbReference>
<evidence type="ECO:0000256" key="1">
    <source>
        <dbReference type="ARBA" id="ARBA00022598"/>
    </source>
</evidence>
<comment type="similarity">
    <text evidence="6">Belongs to the tRNA(Ile)-lysidine synthase family.</text>
</comment>
<feature type="binding site" evidence="6">
    <location>
        <begin position="14"/>
        <end position="19"/>
    </location>
    <ligand>
        <name>ATP</name>
        <dbReference type="ChEBI" id="CHEBI:30616"/>
    </ligand>
</feature>
<comment type="catalytic activity">
    <reaction evidence="5 6">
        <text>cytidine(34) in tRNA(Ile2) + L-lysine + ATP = lysidine(34) in tRNA(Ile2) + AMP + diphosphate + H(+)</text>
        <dbReference type="Rhea" id="RHEA:43744"/>
        <dbReference type="Rhea" id="RHEA-COMP:10625"/>
        <dbReference type="Rhea" id="RHEA-COMP:10670"/>
        <dbReference type="ChEBI" id="CHEBI:15378"/>
        <dbReference type="ChEBI" id="CHEBI:30616"/>
        <dbReference type="ChEBI" id="CHEBI:32551"/>
        <dbReference type="ChEBI" id="CHEBI:33019"/>
        <dbReference type="ChEBI" id="CHEBI:82748"/>
        <dbReference type="ChEBI" id="CHEBI:83665"/>
        <dbReference type="ChEBI" id="CHEBI:456215"/>
        <dbReference type="EC" id="6.3.4.19"/>
    </reaction>
</comment>
<comment type="subcellular location">
    <subcellularLocation>
        <location evidence="6">Cytoplasm</location>
    </subcellularLocation>
</comment>
<evidence type="ECO:0000256" key="2">
    <source>
        <dbReference type="ARBA" id="ARBA00022694"/>
    </source>
</evidence>
<dbReference type="SUPFAM" id="SSF52402">
    <property type="entry name" value="Adenine nucleotide alpha hydrolases-like"/>
    <property type="match status" value="1"/>
</dbReference>
<comment type="function">
    <text evidence="6">Ligates lysine onto the cytidine present at position 34 of the AUA codon-specific tRNA(Ile) that contains the anticodon CAU, in an ATP-dependent manner. Cytidine is converted to lysidine, thus changing the amino acid specificity of the tRNA from methionine to isoleucine.</text>
</comment>
<name>A0A9E2KVU3_9BACT</name>
<evidence type="ECO:0000256" key="3">
    <source>
        <dbReference type="ARBA" id="ARBA00022741"/>
    </source>
</evidence>
<dbReference type="Gene3D" id="3.40.50.620">
    <property type="entry name" value="HUPs"/>
    <property type="match status" value="1"/>
</dbReference>
<evidence type="ECO:0000256" key="5">
    <source>
        <dbReference type="ARBA" id="ARBA00048539"/>
    </source>
</evidence>
<evidence type="ECO:0000259" key="7">
    <source>
        <dbReference type="Pfam" id="PF01171"/>
    </source>
</evidence>
<keyword evidence="6" id="KW-0963">Cytoplasm</keyword>
<dbReference type="PANTHER" id="PTHR43033:SF1">
    <property type="entry name" value="TRNA(ILE)-LYSIDINE SYNTHASE-RELATED"/>
    <property type="match status" value="1"/>
</dbReference>
<dbReference type="Pfam" id="PF01171">
    <property type="entry name" value="ATP_bind_3"/>
    <property type="match status" value="1"/>
</dbReference>
<feature type="domain" description="tRNA(Ile)-lysidine/2-thiocytidine synthase N-terminal" evidence="7">
    <location>
        <begin position="9"/>
        <end position="186"/>
    </location>
</feature>
<dbReference type="InterPro" id="IPR012094">
    <property type="entry name" value="tRNA_Ile_lys_synt"/>
</dbReference>
<evidence type="ECO:0000256" key="4">
    <source>
        <dbReference type="ARBA" id="ARBA00022840"/>
    </source>
</evidence>
<protein>
    <recommendedName>
        <fullName evidence="6">tRNA(Ile)-lysidine synthase</fullName>
        <ecNumber evidence="6">6.3.4.19</ecNumber>
    </recommendedName>
    <alternativeName>
        <fullName evidence="6">tRNA(Ile)-2-lysyl-cytidine synthase</fullName>
    </alternativeName>
    <alternativeName>
        <fullName evidence="6">tRNA(Ile)-lysidine synthetase</fullName>
    </alternativeName>
</protein>
<dbReference type="EC" id="6.3.4.19" evidence="6"/>
<proteinExistence type="inferred from homology"/>
<organism evidence="8 9">
    <name type="scientific">Candidatus Ureaplasma intestinipullorum</name>
    <dbReference type="NCBI Taxonomy" id="2838770"/>
    <lineage>
        <taxon>Bacteria</taxon>
        <taxon>Bacillati</taxon>
        <taxon>Mycoplasmatota</taxon>
        <taxon>Mycoplasmoidales</taxon>
        <taxon>Mycoplasmoidaceae</taxon>
        <taxon>Ureaplasma</taxon>
    </lineage>
</organism>
<dbReference type="GO" id="GO:0005524">
    <property type="term" value="F:ATP binding"/>
    <property type="evidence" value="ECO:0007669"/>
    <property type="project" value="UniProtKB-UniRule"/>
</dbReference>
<dbReference type="GO" id="GO:0032267">
    <property type="term" value="F:tRNA(Ile)-lysidine synthase activity"/>
    <property type="evidence" value="ECO:0007669"/>
    <property type="project" value="UniProtKB-EC"/>
</dbReference>
<keyword evidence="3 6" id="KW-0547">Nucleotide-binding</keyword>
<keyword evidence="4 6" id="KW-0067">ATP-binding</keyword>
<gene>
    <name evidence="6 8" type="primary">tilS</name>
    <name evidence="8" type="ORF">H9897_00355</name>
</gene>
<reference evidence="8" key="1">
    <citation type="journal article" date="2021" name="PeerJ">
        <title>Extensive microbial diversity within the chicken gut microbiome revealed by metagenomics and culture.</title>
        <authorList>
            <person name="Gilroy R."/>
            <person name="Ravi A."/>
            <person name="Getino M."/>
            <person name="Pursley I."/>
            <person name="Horton D.L."/>
            <person name="Alikhan N.F."/>
            <person name="Baker D."/>
            <person name="Gharbi K."/>
            <person name="Hall N."/>
            <person name="Watson M."/>
            <person name="Adriaenssens E.M."/>
            <person name="Foster-Nyarko E."/>
            <person name="Jarju S."/>
            <person name="Secka A."/>
            <person name="Antonio M."/>
            <person name="Oren A."/>
            <person name="Chaudhuri R.R."/>
            <person name="La Ragione R."/>
            <person name="Hildebrand F."/>
            <person name="Pallen M.J."/>
        </authorList>
    </citation>
    <scope>NUCLEOTIDE SEQUENCE</scope>
    <source>
        <strain evidence="8">A5-1222</strain>
    </source>
</reference>
<evidence type="ECO:0000256" key="6">
    <source>
        <dbReference type="HAMAP-Rule" id="MF_01161"/>
    </source>
</evidence>
<dbReference type="GO" id="GO:0005737">
    <property type="term" value="C:cytoplasm"/>
    <property type="evidence" value="ECO:0007669"/>
    <property type="project" value="UniProtKB-SubCell"/>
</dbReference>
<comment type="domain">
    <text evidence="6">The N-terminal region contains the highly conserved SGGXDS motif, predicted to be a P-loop motif involved in ATP binding.</text>
</comment>
<dbReference type="NCBIfam" id="TIGR02432">
    <property type="entry name" value="lysidine_TilS_N"/>
    <property type="match status" value="1"/>
</dbReference>
<dbReference type="InterPro" id="IPR014729">
    <property type="entry name" value="Rossmann-like_a/b/a_fold"/>
</dbReference>
<evidence type="ECO:0000313" key="9">
    <source>
        <dbReference type="Proteomes" id="UP000824247"/>
    </source>
</evidence>
<keyword evidence="2 6" id="KW-0819">tRNA processing</keyword>
<dbReference type="HAMAP" id="MF_01161">
    <property type="entry name" value="tRNA_Ile_lys_synt"/>
    <property type="match status" value="1"/>
</dbReference>
<evidence type="ECO:0000313" key="8">
    <source>
        <dbReference type="EMBL" id="MBU3830603.1"/>
    </source>
</evidence>
<keyword evidence="1 6" id="KW-0436">Ligase</keyword>
<dbReference type="PANTHER" id="PTHR43033">
    <property type="entry name" value="TRNA(ILE)-LYSIDINE SYNTHASE-RELATED"/>
    <property type="match status" value="1"/>
</dbReference>
<reference evidence="8" key="2">
    <citation type="submission" date="2021-04" db="EMBL/GenBank/DDBJ databases">
        <authorList>
            <person name="Gilroy R."/>
        </authorList>
    </citation>
    <scope>NUCLEOTIDE SEQUENCE</scope>
    <source>
        <strain evidence="8">A5-1222</strain>
    </source>
</reference>
<dbReference type="EMBL" id="JAHLFM010000005">
    <property type="protein sequence ID" value="MBU3830603.1"/>
    <property type="molecule type" value="Genomic_DNA"/>
</dbReference>
<sequence length="298" mass="35756">MSFLNRKRYVIAVSGGPDSMALLHMYHKYVKAVCTVKYNKRPDCDFDVECVKKLCSKYNLQLELLDVTEEIYNSIDENNFQNKARIIRYNFFKEIAKKYNTNKILVAHHLDDFLETAYMQQKQSTNLNFYGIKEITTLDDGFEIHRPLIRKYRKSTLERYCQDFNIEYAIDSSNEMPIYERNRVRKIISTWDSQKIHEFLKTIDKLNKNKQKEYKENLHKFNEWKKTDFSISFLKVLSKEQQVSLIYLFLEENKLYRQSFAKVKGIIEFIFGVNGKKYRLLENLYLIKLNNKVLISKE</sequence>